<organism evidence="3 4">
    <name type="scientific">Denitratisoma oestradiolicum</name>
    <dbReference type="NCBI Taxonomy" id="311182"/>
    <lineage>
        <taxon>Bacteria</taxon>
        <taxon>Pseudomonadati</taxon>
        <taxon>Pseudomonadota</taxon>
        <taxon>Betaproteobacteria</taxon>
        <taxon>Nitrosomonadales</taxon>
        <taxon>Sterolibacteriaceae</taxon>
        <taxon>Denitratisoma</taxon>
    </lineage>
</organism>
<dbReference type="AlphaFoldDB" id="A0A6S6XUA9"/>
<dbReference type="Proteomes" id="UP000515733">
    <property type="component" value="Chromosome"/>
</dbReference>
<gene>
    <name evidence="3" type="ORF">DENOEST_2455</name>
</gene>
<name>A0A6S6XUA9_9PROT</name>
<sequence length="111" mass="11429">MKRRPSPILAVFAALLLLCAQQGAYAHLIGHLGVSNQVTVQLDEQGHNAAQALADSCTTCIALSALGGLPPAPVPAPPLAQAQEAEPSFDAAPLPAPPRPHQRARAPPLLP</sequence>
<accession>A0A6S6XUA9</accession>
<feature type="region of interest" description="Disordered" evidence="1">
    <location>
        <begin position="73"/>
        <end position="111"/>
    </location>
</feature>
<feature type="compositionally biased region" description="Low complexity" evidence="1">
    <location>
        <begin position="79"/>
        <end position="93"/>
    </location>
</feature>
<protein>
    <recommendedName>
        <fullName evidence="5">DUF2946 domain-containing protein</fullName>
    </recommendedName>
</protein>
<dbReference type="KEGG" id="doe:DENOEST_2455"/>
<dbReference type="EMBL" id="LR778301">
    <property type="protein sequence ID" value="CAB1369620.1"/>
    <property type="molecule type" value="Genomic_DNA"/>
</dbReference>
<keyword evidence="4" id="KW-1185">Reference proteome</keyword>
<proteinExistence type="predicted"/>
<dbReference type="OrthoDB" id="9998367at2"/>
<evidence type="ECO:0000313" key="3">
    <source>
        <dbReference type="EMBL" id="CAB1369620.1"/>
    </source>
</evidence>
<reference evidence="3 4" key="1">
    <citation type="submission" date="2020-03" db="EMBL/GenBank/DDBJ databases">
        <authorList>
            <consortium name="Genoscope - CEA"/>
            <person name="William W."/>
        </authorList>
    </citation>
    <scope>NUCLEOTIDE SEQUENCE [LARGE SCALE GENOMIC DNA]</scope>
    <source>
        <strain evidence="4">DSM 16959</strain>
    </source>
</reference>
<keyword evidence="2" id="KW-0732">Signal</keyword>
<dbReference type="RefSeq" id="WP_145771223.1">
    <property type="nucleotide sequence ID" value="NZ_LR778301.1"/>
</dbReference>
<feature type="signal peptide" evidence="2">
    <location>
        <begin position="1"/>
        <end position="26"/>
    </location>
</feature>
<evidence type="ECO:0000256" key="1">
    <source>
        <dbReference type="SAM" id="MobiDB-lite"/>
    </source>
</evidence>
<evidence type="ECO:0000313" key="4">
    <source>
        <dbReference type="Proteomes" id="UP000515733"/>
    </source>
</evidence>
<evidence type="ECO:0000256" key="2">
    <source>
        <dbReference type="SAM" id="SignalP"/>
    </source>
</evidence>
<feature type="chain" id="PRO_5043972055" description="DUF2946 domain-containing protein" evidence="2">
    <location>
        <begin position="27"/>
        <end position="111"/>
    </location>
</feature>
<evidence type="ECO:0008006" key="5">
    <source>
        <dbReference type="Google" id="ProtNLM"/>
    </source>
</evidence>